<dbReference type="Proteomes" id="UP001189303">
    <property type="component" value="Unassembled WGS sequence"/>
</dbReference>
<evidence type="ECO:0000313" key="3">
    <source>
        <dbReference type="Proteomes" id="UP001189303"/>
    </source>
</evidence>
<sequence>MQPTTHRYYSAESVNEEFASIGYGFIEIHDAPWGDNIVMIFEMLDIFGETHTFTRFTDCVDAQEWLEQFFAGRWSDIFSTPQLH</sequence>
<evidence type="ECO:0000313" key="2">
    <source>
        <dbReference type="EMBL" id="MBX3892359.1"/>
    </source>
</evidence>
<reference evidence="1 3" key="2">
    <citation type="submission" date="2023-07" db="EMBL/GenBank/DDBJ databases">
        <authorList>
            <person name="Peeters C."/>
        </authorList>
    </citation>
    <scope>NUCLEOTIDE SEQUENCE [LARGE SCALE GENOMIC DNA]</scope>
    <source>
        <strain evidence="1 3">R-38712</strain>
    </source>
</reference>
<evidence type="ECO:0000313" key="4">
    <source>
        <dbReference type="Proteomes" id="UP001199322"/>
    </source>
</evidence>
<dbReference type="RefSeq" id="WP_012762994.1">
    <property type="nucleotide sequence ID" value="NZ_CATWFT010000019.1"/>
</dbReference>
<gene>
    <name evidence="2" type="ORF">DEE74_21050</name>
    <name evidence="1" type="ORF">R38712_04416</name>
</gene>
<dbReference type="EMBL" id="CATWFT010000019">
    <property type="protein sequence ID" value="CAJ0730544.1"/>
    <property type="molecule type" value="Genomic_DNA"/>
</dbReference>
<accession>A0A2P4REN9</accession>
<reference evidence="2" key="1">
    <citation type="submission" date="2018-06" db="EMBL/GenBank/DDBJ databases">
        <authorList>
            <person name="O'Rourke A."/>
        </authorList>
    </citation>
    <scope>NUCLEOTIDE SEQUENCE</scope>
    <source>
        <strain evidence="2">132550021-3</strain>
    </source>
</reference>
<dbReference type="AlphaFoldDB" id="A0A2P4REN9"/>
<organism evidence="2 4">
    <name type="scientific">Ralstonia pickettii</name>
    <name type="common">Burkholderia pickettii</name>
    <dbReference type="NCBI Taxonomy" id="329"/>
    <lineage>
        <taxon>Bacteria</taxon>
        <taxon>Pseudomonadati</taxon>
        <taxon>Pseudomonadota</taxon>
        <taxon>Betaproteobacteria</taxon>
        <taxon>Burkholderiales</taxon>
        <taxon>Burkholderiaceae</taxon>
        <taxon>Ralstonia</taxon>
    </lineage>
</organism>
<dbReference type="Proteomes" id="UP001199322">
    <property type="component" value="Unassembled WGS sequence"/>
</dbReference>
<proteinExistence type="predicted"/>
<comment type="caution">
    <text evidence="2">The sequence shown here is derived from an EMBL/GenBank/DDBJ whole genome shotgun (WGS) entry which is preliminary data.</text>
</comment>
<keyword evidence="3" id="KW-1185">Reference proteome</keyword>
<name>A0A2P4REN9_RALPI</name>
<dbReference type="EMBL" id="QGBI01000024">
    <property type="protein sequence ID" value="MBX3892359.1"/>
    <property type="molecule type" value="Genomic_DNA"/>
</dbReference>
<protein>
    <submittedName>
        <fullName evidence="2">Uncharacterized protein</fullName>
    </submittedName>
</protein>
<evidence type="ECO:0000313" key="1">
    <source>
        <dbReference type="EMBL" id="CAJ0730544.1"/>
    </source>
</evidence>